<comment type="caution">
    <text evidence="11">The sequence shown here is derived from an EMBL/GenBank/DDBJ whole genome shotgun (WGS) entry which is preliminary data.</text>
</comment>
<evidence type="ECO:0000256" key="3">
    <source>
        <dbReference type="ARBA" id="ARBA00022813"/>
    </source>
</evidence>
<proteinExistence type="predicted"/>
<keyword evidence="9" id="KW-0670">Pyruvate</keyword>
<evidence type="ECO:0000256" key="9">
    <source>
        <dbReference type="ARBA" id="ARBA00023317"/>
    </source>
</evidence>
<dbReference type="STRING" id="1802617.A2886_00445"/>
<dbReference type="Gene3D" id="3.40.50.150">
    <property type="entry name" value="Vaccinia Virus protein VP39"/>
    <property type="match status" value="1"/>
</dbReference>
<dbReference type="GO" id="GO:0032259">
    <property type="term" value="P:methylation"/>
    <property type="evidence" value="ECO:0007669"/>
    <property type="project" value="InterPro"/>
</dbReference>
<keyword evidence="7" id="KW-0456">Lyase</keyword>
<evidence type="ECO:0000256" key="8">
    <source>
        <dbReference type="ARBA" id="ARBA00023270"/>
    </source>
</evidence>
<dbReference type="SUPFAM" id="SSF56276">
    <property type="entry name" value="S-adenosylmethionine decarboxylase"/>
    <property type="match status" value="1"/>
</dbReference>
<gene>
    <name evidence="11" type="ORF">A2886_00445</name>
</gene>
<evidence type="ECO:0000256" key="6">
    <source>
        <dbReference type="ARBA" id="ARBA00023145"/>
    </source>
</evidence>
<dbReference type="Pfam" id="PF01861">
    <property type="entry name" value="BpsA_C"/>
    <property type="match status" value="1"/>
</dbReference>
<dbReference type="InterPro" id="IPR002723">
    <property type="entry name" value="BpsA_C"/>
</dbReference>
<dbReference type="PANTHER" id="PTHR33866:SF2">
    <property type="entry name" value="S-ADENOSYLMETHIONINE DECARBOXYLASE PROENZYME"/>
    <property type="match status" value="1"/>
</dbReference>
<comment type="cofactor">
    <cofactor evidence="1">
        <name>pyruvate</name>
        <dbReference type="ChEBI" id="CHEBI:15361"/>
    </cofactor>
</comment>
<dbReference type="PANTHER" id="PTHR33866">
    <property type="entry name" value="S-ADENOSYLMETHIONINE DECARBOXYLASE PROENZYME"/>
    <property type="match status" value="1"/>
</dbReference>
<dbReference type="PROSITE" id="PS00092">
    <property type="entry name" value="N6_MTASE"/>
    <property type="match status" value="1"/>
</dbReference>
<name>A0A1F4US32_UNCKA</name>
<evidence type="ECO:0000256" key="1">
    <source>
        <dbReference type="ARBA" id="ARBA00001928"/>
    </source>
</evidence>
<protein>
    <recommendedName>
        <fullName evidence="10">N(4)-bis(aminopropyl)spermidine synthase C-terminal domain-containing protein</fullName>
    </recommendedName>
</protein>
<accession>A0A1F4US32</accession>
<feature type="domain" description="N(4)-bis(aminopropyl)spermidine synthase C-terminal" evidence="10">
    <location>
        <begin position="99"/>
        <end position="332"/>
    </location>
</feature>
<dbReference type="AlphaFoldDB" id="A0A1F4US32"/>
<keyword evidence="4" id="KW-0745">Spermidine biosynthesis</keyword>
<dbReference type="InterPro" id="IPR003826">
    <property type="entry name" value="AdoMetDC_fam_prok"/>
</dbReference>
<dbReference type="InterPro" id="IPR002052">
    <property type="entry name" value="DNA_methylase_N6_adenine_CS"/>
</dbReference>
<evidence type="ECO:0000313" key="11">
    <source>
        <dbReference type="EMBL" id="OGC47758.1"/>
    </source>
</evidence>
<evidence type="ECO:0000259" key="10">
    <source>
        <dbReference type="Pfam" id="PF01861"/>
    </source>
</evidence>
<dbReference type="GO" id="GO:0005829">
    <property type="term" value="C:cytosol"/>
    <property type="evidence" value="ECO:0007669"/>
    <property type="project" value="TreeGrafter"/>
</dbReference>
<keyword evidence="3" id="KW-0068">Autocatalytic cleavage</keyword>
<evidence type="ECO:0000256" key="5">
    <source>
        <dbReference type="ARBA" id="ARBA00023115"/>
    </source>
</evidence>
<evidence type="ECO:0000313" key="12">
    <source>
        <dbReference type="Proteomes" id="UP000176608"/>
    </source>
</evidence>
<dbReference type="GO" id="GO:0003676">
    <property type="term" value="F:nucleic acid binding"/>
    <property type="evidence" value="ECO:0007669"/>
    <property type="project" value="InterPro"/>
</dbReference>
<dbReference type="InterPro" id="IPR016067">
    <property type="entry name" value="S-AdoMet_deCO2ase_core"/>
</dbReference>
<keyword evidence="6" id="KW-0865">Zymogen</keyword>
<dbReference type="Proteomes" id="UP000176608">
    <property type="component" value="Unassembled WGS sequence"/>
</dbReference>
<dbReference type="GO" id="GO:0004014">
    <property type="term" value="F:adenosylmethionine decarboxylase activity"/>
    <property type="evidence" value="ECO:0007669"/>
    <property type="project" value="InterPro"/>
</dbReference>
<keyword evidence="5" id="KW-0620">Polyamine biosynthesis</keyword>
<organism evidence="11 12">
    <name type="scientific">candidate division WWE3 bacterium RIFCSPHIGHO2_01_FULL_42_13</name>
    <dbReference type="NCBI Taxonomy" id="1802617"/>
    <lineage>
        <taxon>Bacteria</taxon>
        <taxon>Katanobacteria</taxon>
    </lineage>
</organism>
<keyword evidence="8" id="KW-0704">Schiff base</keyword>
<evidence type="ECO:0000256" key="4">
    <source>
        <dbReference type="ARBA" id="ARBA00023066"/>
    </source>
</evidence>
<dbReference type="InterPro" id="IPR029063">
    <property type="entry name" value="SAM-dependent_MTases_sf"/>
</dbReference>
<dbReference type="Gene3D" id="3.60.90.10">
    <property type="entry name" value="S-adenosylmethionine decarboxylase"/>
    <property type="match status" value="1"/>
</dbReference>
<dbReference type="Pfam" id="PF02675">
    <property type="entry name" value="AdoMet_dc"/>
    <property type="match status" value="1"/>
</dbReference>
<dbReference type="GO" id="GO:0008295">
    <property type="term" value="P:spermidine biosynthetic process"/>
    <property type="evidence" value="ECO:0007669"/>
    <property type="project" value="UniProtKB-KW"/>
</dbReference>
<dbReference type="GO" id="GO:0008168">
    <property type="term" value="F:methyltransferase activity"/>
    <property type="evidence" value="ECO:0007669"/>
    <property type="project" value="InterPro"/>
</dbReference>
<dbReference type="SUPFAM" id="SSF53335">
    <property type="entry name" value="S-adenosyl-L-methionine-dependent methyltransferases"/>
    <property type="match status" value="1"/>
</dbReference>
<keyword evidence="2" id="KW-0210">Decarboxylase</keyword>
<dbReference type="EMBL" id="MEVA01000004">
    <property type="protein sequence ID" value="OGC47758.1"/>
    <property type="molecule type" value="Genomic_DNA"/>
</dbReference>
<evidence type="ECO:0000256" key="2">
    <source>
        <dbReference type="ARBA" id="ARBA00022793"/>
    </source>
</evidence>
<reference evidence="11 12" key="1">
    <citation type="journal article" date="2016" name="Nat. Commun.">
        <title>Thousands of microbial genomes shed light on interconnected biogeochemical processes in an aquifer system.</title>
        <authorList>
            <person name="Anantharaman K."/>
            <person name="Brown C.T."/>
            <person name="Hug L.A."/>
            <person name="Sharon I."/>
            <person name="Castelle C.J."/>
            <person name="Probst A.J."/>
            <person name="Thomas B.C."/>
            <person name="Singh A."/>
            <person name="Wilkins M.J."/>
            <person name="Karaoz U."/>
            <person name="Brodie E.L."/>
            <person name="Williams K.H."/>
            <person name="Hubbard S.S."/>
            <person name="Banfield J.F."/>
        </authorList>
    </citation>
    <scope>NUCLEOTIDE SEQUENCE [LARGE SCALE GENOMIC DNA]</scope>
</reference>
<evidence type="ECO:0000256" key="7">
    <source>
        <dbReference type="ARBA" id="ARBA00023239"/>
    </source>
</evidence>
<sequence length="446" mass="50799">MENIVKQLKITNKDLKEAEIEGLLYLITTQQNLDSNKLIQLSGLPKETLKAFKSSFGNYLEDSTEKLALNDEGRKLLGGLELHPYSWSILKLSDEDLVTKLTEIRTEHNLNPVREYDQWFATIESSIAKAKMLEAKGLVEGKNIALMGDDDLVSIVLVLMGAKFNKVTVFDIDKNLLQTIQTIADKLEESDPNLRGVSKRVFTKEYDARNDFEINDLETYDVALTDPPYTRTGVALFLNRCVQLVKSHKDFSGSYIFLNYGNSFKSPEKTQKVQEVIGEFNLVIEDKIDKFVRYHGAESIGSASSLYVLKTTPTTSSKTDYLESRIYTYEDTKEEKFPFVDHYVFKLNEVPAKVIESQIALQKAVGEFCKLHKLKVVKTDIERFKPAGFTVTVILSNSNLLVHTWPEYKAVHIDLITCSPIHNKEKMLQSLQNLFSTQKVELKKIE</sequence>